<evidence type="ECO:0000313" key="3">
    <source>
        <dbReference type="EMBL" id="KAJ1972645.1"/>
    </source>
</evidence>
<feature type="transmembrane region" description="Helical" evidence="2">
    <location>
        <begin position="164"/>
        <end position="185"/>
    </location>
</feature>
<keyword evidence="2" id="KW-1133">Transmembrane helix</keyword>
<organism evidence="3 4">
    <name type="scientific">Dimargaris verticillata</name>
    <dbReference type="NCBI Taxonomy" id="2761393"/>
    <lineage>
        <taxon>Eukaryota</taxon>
        <taxon>Fungi</taxon>
        <taxon>Fungi incertae sedis</taxon>
        <taxon>Zoopagomycota</taxon>
        <taxon>Kickxellomycotina</taxon>
        <taxon>Dimargaritomycetes</taxon>
        <taxon>Dimargaritales</taxon>
        <taxon>Dimargaritaceae</taxon>
        <taxon>Dimargaris</taxon>
    </lineage>
</organism>
<comment type="caution">
    <text evidence="3">The sequence shown here is derived from an EMBL/GenBank/DDBJ whole genome shotgun (WGS) entry which is preliminary data.</text>
</comment>
<dbReference type="OrthoDB" id="5560787at2759"/>
<feature type="transmembrane region" description="Helical" evidence="2">
    <location>
        <begin position="224"/>
        <end position="245"/>
    </location>
</feature>
<reference evidence="3" key="1">
    <citation type="submission" date="2022-07" db="EMBL/GenBank/DDBJ databases">
        <title>Phylogenomic reconstructions and comparative analyses of Kickxellomycotina fungi.</title>
        <authorList>
            <person name="Reynolds N.K."/>
            <person name="Stajich J.E."/>
            <person name="Barry K."/>
            <person name="Grigoriev I.V."/>
            <person name="Crous P."/>
            <person name="Smith M.E."/>
        </authorList>
    </citation>
    <scope>NUCLEOTIDE SEQUENCE</scope>
    <source>
        <strain evidence="3">RSA 567</strain>
    </source>
</reference>
<evidence type="ECO:0000256" key="1">
    <source>
        <dbReference type="SAM" id="MobiDB-lite"/>
    </source>
</evidence>
<evidence type="ECO:0000256" key="2">
    <source>
        <dbReference type="SAM" id="Phobius"/>
    </source>
</evidence>
<feature type="transmembrane region" description="Helical" evidence="2">
    <location>
        <begin position="257"/>
        <end position="277"/>
    </location>
</feature>
<accession>A0A9W8EAU2</accession>
<keyword evidence="4" id="KW-1185">Reference proteome</keyword>
<keyword evidence="2" id="KW-0812">Transmembrane</keyword>
<gene>
    <name evidence="3" type="ORF">H4R34_005341</name>
</gene>
<sequence length="537" mass="59500">GTLVPIPMDSNCRIRAPAHSWDPINLQQSLGNDTDARDVNSTVLLLTRWPTDGPECVNYADMMHGIPRIIKKIEIELDYPPVRVLVFTATGDSSTNFGSANDEYYTSYWDDKPNGVSVAYVGNDVGKRLHAQAMDGKESLLVQAVHDKGIWNEFRESAGETALVVLRFILIVPVLAFAVYYTIKLVYNSRTLRDRRVLILVSTVIFLIGALVVPMGYMQVPHEVFIRYICWLFGYGAYTWVLLSWANIICKTQKPRFWWMFTFLVYLGLLMMVVHSITNCIYSLYITPATIAAKSVVGTIVLPPVLILKAIFMGIYGTSFLRYIRHQVGYDNLRNAFRKLTYLTYSTFVAFIVFAVCTTMTNAYFNSMVWVIPFRSVGCNSVSAFLSAVTIVILRVHEDQPLAANPQTLPSTNGGTTLQASTVVANNRSSLTKEKAFTKAPFSPTVVINPTTGANGYSLGKQSVRRDSQTPMFRSSSYSDGDGGAYSPGSMSSFPSSPAAVPIHVAPQHSEAPTSLRPYTQTPGRFTLTRPANAWGA</sequence>
<evidence type="ECO:0000313" key="4">
    <source>
        <dbReference type="Proteomes" id="UP001151582"/>
    </source>
</evidence>
<feature type="region of interest" description="Disordered" evidence="1">
    <location>
        <begin position="457"/>
        <end position="493"/>
    </location>
</feature>
<feature type="non-terminal residue" evidence="3">
    <location>
        <position position="1"/>
    </location>
</feature>
<dbReference type="EMBL" id="JANBQB010001000">
    <property type="protein sequence ID" value="KAJ1972645.1"/>
    <property type="molecule type" value="Genomic_DNA"/>
</dbReference>
<feature type="transmembrane region" description="Helical" evidence="2">
    <location>
        <begin position="342"/>
        <end position="365"/>
    </location>
</feature>
<feature type="compositionally biased region" description="Polar residues" evidence="1">
    <location>
        <begin position="511"/>
        <end position="524"/>
    </location>
</feature>
<name>A0A9W8EAU2_9FUNG</name>
<evidence type="ECO:0008006" key="5">
    <source>
        <dbReference type="Google" id="ProtNLM"/>
    </source>
</evidence>
<dbReference type="AlphaFoldDB" id="A0A9W8EAU2"/>
<feature type="transmembrane region" description="Helical" evidence="2">
    <location>
        <begin position="297"/>
        <end position="321"/>
    </location>
</feature>
<feature type="transmembrane region" description="Helical" evidence="2">
    <location>
        <begin position="197"/>
        <end position="218"/>
    </location>
</feature>
<feature type="region of interest" description="Disordered" evidence="1">
    <location>
        <begin position="508"/>
        <end position="537"/>
    </location>
</feature>
<keyword evidence="2" id="KW-0472">Membrane</keyword>
<proteinExistence type="predicted"/>
<dbReference type="Proteomes" id="UP001151582">
    <property type="component" value="Unassembled WGS sequence"/>
</dbReference>
<protein>
    <recommendedName>
        <fullName evidence="5">Transmembrane protein</fullName>
    </recommendedName>
</protein>